<proteinExistence type="inferred from homology"/>
<evidence type="ECO:0000259" key="2">
    <source>
        <dbReference type="Pfam" id="PF17171"/>
    </source>
</evidence>
<protein>
    <recommendedName>
        <fullName evidence="6">Thioredoxin-like fold domain-containing protein</fullName>
    </recommendedName>
</protein>
<evidence type="ECO:0000259" key="3">
    <source>
        <dbReference type="Pfam" id="PF17172"/>
    </source>
</evidence>
<feature type="domain" description="Metaxin glutathione S-transferase" evidence="2">
    <location>
        <begin position="204"/>
        <end position="251"/>
    </location>
</feature>
<organism evidence="4 5">
    <name type="scientific">Glonium stellatum</name>
    <dbReference type="NCBI Taxonomy" id="574774"/>
    <lineage>
        <taxon>Eukaryota</taxon>
        <taxon>Fungi</taxon>
        <taxon>Dikarya</taxon>
        <taxon>Ascomycota</taxon>
        <taxon>Pezizomycotina</taxon>
        <taxon>Dothideomycetes</taxon>
        <taxon>Pleosporomycetidae</taxon>
        <taxon>Gloniales</taxon>
        <taxon>Gloniaceae</taxon>
        <taxon>Glonium</taxon>
    </lineage>
</organism>
<sequence>MSDTIEDKTKLIVYRGWLDRGKHVWSPFVIKLEARLRFAGVTYITEAGSTLTAPKGKIPYIKYREIDDSPTTTLGDSTLIIKHLVERNILPNINANVPPTTRAQDLALRSLLEEKLYFYHTWELWDQNYYQMREHILQGLPYPMRVVIGLLIHRNTMKTLNGQGTNRHTPEEIRAFREEIWEAINELLLSSKTTKGSADGRPFWILGGEGPTEADATLFGFIVCVLVCTARQESQRLVKGFPIILEYAERIHDIYFPDYEKWGQ</sequence>
<dbReference type="Pfam" id="PF17171">
    <property type="entry name" value="GST_C_6"/>
    <property type="match status" value="1"/>
</dbReference>
<reference evidence="4 5" key="1">
    <citation type="journal article" date="2016" name="Nat. Commun.">
        <title>Ectomycorrhizal ecology is imprinted in the genome of the dominant symbiotic fungus Cenococcum geophilum.</title>
        <authorList>
            <consortium name="DOE Joint Genome Institute"/>
            <person name="Peter M."/>
            <person name="Kohler A."/>
            <person name="Ohm R.A."/>
            <person name="Kuo A."/>
            <person name="Krutzmann J."/>
            <person name="Morin E."/>
            <person name="Arend M."/>
            <person name="Barry K.W."/>
            <person name="Binder M."/>
            <person name="Choi C."/>
            <person name="Clum A."/>
            <person name="Copeland A."/>
            <person name="Grisel N."/>
            <person name="Haridas S."/>
            <person name="Kipfer T."/>
            <person name="LaButti K."/>
            <person name="Lindquist E."/>
            <person name="Lipzen A."/>
            <person name="Maire R."/>
            <person name="Meier B."/>
            <person name="Mihaltcheva S."/>
            <person name="Molinier V."/>
            <person name="Murat C."/>
            <person name="Poggeler S."/>
            <person name="Quandt C.A."/>
            <person name="Sperisen C."/>
            <person name="Tritt A."/>
            <person name="Tisserant E."/>
            <person name="Crous P.W."/>
            <person name="Henrissat B."/>
            <person name="Nehls U."/>
            <person name="Egli S."/>
            <person name="Spatafora J.W."/>
            <person name="Grigoriev I.V."/>
            <person name="Martin F.M."/>
        </authorList>
    </citation>
    <scope>NUCLEOTIDE SEQUENCE [LARGE SCALE GENOMIC DNA]</scope>
    <source>
        <strain evidence="4 5">CBS 207.34</strain>
    </source>
</reference>
<dbReference type="OrthoDB" id="5809458at2759"/>
<dbReference type="PANTHER" id="PTHR12289:SF41">
    <property type="entry name" value="FAILED AXON CONNECTIONS-RELATED"/>
    <property type="match status" value="1"/>
</dbReference>
<dbReference type="InterPro" id="IPR036282">
    <property type="entry name" value="Glutathione-S-Trfase_C_sf"/>
</dbReference>
<name>A0A8E2JVS0_9PEZI</name>
<dbReference type="GO" id="GO:0005737">
    <property type="term" value="C:cytoplasm"/>
    <property type="evidence" value="ECO:0007669"/>
    <property type="project" value="TreeGrafter"/>
</dbReference>
<dbReference type="InterPro" id="IPR040079">
    <property type="entry name" value="Glutathione_S-Trfase"/>
</dbReference>
<dbReference type="EMBL" id="KV749128">
    <property type="protein sequence ID" value="OCL10999.1"/>
    <property type="molecule type" value="Genomic_DNA"/>
</dbReference>
<dbReference type="InterPro" id="IPR033468">
    <property type="entry name" value="Metaxin_GST"/>
</dbReference>
<evidence type="ECO:0000313" key="4">
    <source>
        <dbReference type="EMBL" id="OCL10999.1"/>
    </source>
</evidence>
<dbReference type="SFLD" id="SFLDG01200">
    <property type="entry name" value="SUF1.1"/>
    <property type="match status" value="1"/>
</dbReference>
<evidence type="ECO:0000313" key="5">
    <source>
        <dbReference type="Proteomes" id="UP000250140"/>
    </source>
</evidence>
<dbReference type="Proteomes" id="UP000250140">
    <property type="component" value="Unassembled WGS sequence"/>
</dbReference>
<comment type="similarity">
    <text evidence="1">Belongs to the FAX family.</text>
</comment>
<feature type="domain" description="Thioredoxin-like fold" evidence="3">
    <location>
        <begin position="27"/>
        <end position="129"/>
    </location>
</feature>
<accession>A0A8E2JVS0</accession>
<dbReference type="InterPro" id="IPR026928">
    <property type="entry name" value="FAX/IsoI-like"/>
</dbReference>
<dbReference type="PANTHER" id="PTHR12289">
    <property type="entry name" value="METAXIN RELATED"/>
    <property type="match status" value="1"/>
</dbReference>
<dbReference type="SFLD" id="SFLDG01180">
    <property type="entry name" value="SUF1"/>
    <property type="match status" value="1"/>
</dbReference>
<evidence type="ECO:0008006" key="6">
    <source>
        <dbReference type="Google" id="ProtNLM"/>
    </source>
</evidence>
<dbReference type="AlphaFoldDB" id="A0A8E2JVS0"/>
<dbReference type="InterPro" id="IPR012336">
    <property type="entry name" value="Thioredoxin-like_fold"/>
</dbReference>
<dbReference type="SFLD" id="SFLDS00019">
    <property type="entry name" value="Glutathione_Transferase_(cytos"/>
    <property type="match status" value="1"/>
</dbReference>
<dbReference type="Pfam" id="PF17172">
    <property type="entry name" value="GST_N_4"/>
    <property type="match status" value="1"/>
</dbReference>
<dbReference type="CDD" id="cd03193">
    <property type="entry name" value="GST_C_Metaxin"/>
    <property type="match status" value="1"/>
</dbReference>
<keyword evidence="5" id="KW-1185">Reference proteome</keyword>
<dbReference type="InterPro" id="IPR050931">
    <property type="entry name" value="Mito_Protein_Transport_Metaxin"/>
</dbReference>
<dbReference type="SUPFAM" id="SSF47616">
    <property type="entry name" value="GST C-terminal domain-like"/>
    <property type="match status" value="1"/>
</dbReference>
<gene>
    <name evidence="4" type="ORF">AOQ84DRAFT_336604</name>
</gene>
<evidence type="ECO:0000256" key="1">
    <source>
        <dbReference type="ARBA" id="ARBA00006475"/>
    </source>
</evidence>